<dbReference type="Proteomes" id="UP000054911">
    <property type="component" value="Unassembled WGS sequence"/>
</dbReference>
<dbReference type="GO" id="GO:0051537">
    <property type="term" value="F:2 iron, 2 sulfur cluster binding"/>
    <property type="evidence" value="ECO:0007669"/>
    <property type="project" value="UniProtKB-KW"/>
</dbReference>
<organism evidence="9 10">
    <name type="scientific">Caballeronia pedi</name>
    <dbReference type="NCBI Taxonomy" id="1777141"/>
    <lineage>
        <taxon>Bacteria</taxon>
        <taxon>Pseudomonadati</taxon>
        <taxon>Pseudomonadota</taxon>
        <taxon>Betaproteobacteria</taxon>
        <taxon>Burkholderiales</taxon>
        <taxon>Burkholderiaceae</taxon>
        <taxon>Caballeronia</taxon>
    </lineage>
</organism>
<dbReference type="PANTHER" id="PTHR47354:SF1">
    <property type="entry name" value="CARNITINE MONOOXYGENASE REDUCTASE SUBUNIT"/>
    <property type="match status" value="1"/>
</dbReference>
<keyword evidence="10" id="KW-1185">Reference proteome</keyword>
<dbReference type="EMBL" id="FCOE02000002">
    <property type="protein sequence ID" value="SAK43877.1"/>
    <property type="molecule type" value="Genomic_DNA"/>
</dbReference>
<keyword evidence="4" id="KW-0560">Oxidoreductase</keyword>
<gene>
    <name evidence="9" type="ORF">AWB80_00678</name>
</gene>
<dbReference type="PRINTS" id="PR00409">
    <property type="entry name" value="PHDIOXRDTASE"/>
</dbReference>
<dbReference type="InterPro" id="IPR039261">
    <property type="entry name" value="FNR_nucleotide-bd"/>
</dbReference>
<dbReference type="CDD" id="cd06185">
    <property type="entry name" value="PDR_like"/>
    <property type="match status" value="1"/>
</dbReference>
<evidence type="ECO:0000256" key="1">
    <source>
        <dbReference type="ARBA" id="ARBA00022630"/>
    </source>
</evidence>
<dbReference type="PANTHER" id="PTHR47354">
    <property type="entry name" value="NADH OXIDOREDUCTASE HCR"/>
    <property type="match status" value="1"/>
</dbReference>
<evidence type="ECO:0000256" key="4">
    <source>
        <dbReference type="ARBA" id="ARBA00023002"/>
    </source>
</evidence>
<dbReference type="InterPro" id="IPR001433">
    <property type="entry name" value="OxRdtase_FAD/NAD-bd"/>
</dbReference>
<dbReference type="GO" id="GO:0016491">
    <property type="term" value="F:oxidoreductase activity"/>
    <property type="evidence" value="ECO:0007669"/>
    <property type="project" value="UniProtKB-KW"/>
</dbReference>
<feature type="domain" description="2Fe-2S ferredoxin-type" evidence="7">
    <location>
        <begin position="236"/>
        <end position="321"/>
    </location>
</feature>
<dbReference type="InterPro" id="IPR012675">
    <property type="entry name" value="Beta-grasp_dom_sf"/>
</dbReference>
<dbReference type="InterPro" id="IPR017927">
    <property type="entry name" value="FAD-bd_FR_type"/>
</dbReference>
<keyword evidence="3" id="KW-0479">Metal-binding</keyword>
<dbReference type="RefSeq" id="WP_061173230.1">
    <property type="nucleotide sequence ID" value="NZ_FCOE02000002.1"/>
</dbReference>
<accession>A0A157ZG46</accession>
<evidence type="ECO:0000313" key="10">
    <source>
        <dbReference type="Proteomes" id="UP000054911"/>
    </source>
</evidence>
<dbReference type="SUPFAM" id="SSF63380">
    <property type="entry name" value="Riboflavin synthase domain-like"/>
    <property type="match status" value="1"/>
</dbReference>
<evidence type="ECO:0000313" key="9">
    <source>
        <dbReference type="EMBL" id="SAK43877.1"/>
    </source>
</evidence>
<protein>
    <submittedName>
        <fullName evidence="9">Ferredoxin</fullName>
    </submittedName>
</protein>
<keyword evidence="2" id="KW-0001">2Fe-2S</keyword>
<dbReference type="GO" id="GO:0046872">
    <property type="term" value="F:metal ion binding"/>
    <property type="evidence" value="ECO:0007669"/>
    <property type="project" value="UniProtKB-KW"/>
</dbReference>
<dbReference type="InterPro" id="IPR050415">
    <property type="entry name" value="MRET"/>
</dbReference>
<dbReference type="InterPro" id="IPR006058">
    <property type="entry name" value="2Fe2S_fd_BS"/>
</dbReference>
<comment type="caution">
    <text evidence="9">The sequence shown here is derived from an EMBL/GenBank/DDBJ whole genome shotgun (WGS) entry which is preliminary data.</text>
</comment>
<evidence type="ECO:0000256" key="3">
    <source>
        <dbReference type="ARBA" id="ARBA00022723"/>
    </source>
</evidence>
<dbReference type="PROSITE" id="PS00197">
    <property type="entry name" value="2FE2S_FER_1"/>
    <property type="match status" value="1"/>
</dbReference>
<keyword evidence="1" id="KW-0285">Flavoprotein</keyword>
<keyword evidence="5" id="KW-0408">Iron</keyword>
<sequence>MSLQMNAADAPINMRVTAIRYAADDINVYEIRRPDNAALPRAEPGAHIDVHMPSGLMRQYSLVTADGDERAYLIGIKRDRASRGGSRFMHEQLRVGQMLDIGGPRNNFPLCETASHTVLMAGGIGITPIWCMAQRLMRLNRSFELHYACRERGEAAFLDTLTALPQARLHFDSEQNGRVLDMAEIVARAPEGAHFYCCGPQPMLKGYEEATASIDPERVHIEYFAPRAVAACDGGFVVQLHRTGQQFEVPAGKTILQVLREGGVAAPYSCEEGICGACQVDVVEGTPDHRDSVLTERERASSRTMLICCSGAKSERLVIDF</sequence>
<evidence type="ECO:0000256" key="6">
    <source>
        <dbReference type="ARBA" id="ARBA00023014"/>
    </source>
</evidence>
<dbReference type="PROSITE" id="PS51384">
    <property type="entry name" value="FAD_FR"/>
    <property type="match status" value="1"/>
</dbReference>
<evidence type="ECO:0000256" key="2">
    <source>
        <dbReference type="ARBA" id="ARBA00022714"/>
    </source>
</evidence>
<dbReference type="InterPro" id="IPR017938">
    <property type="entry name" value="Riboflavin_synthase-like_b-brl"/>
</dbReference>
<dbReference type="Pfam" id="PF00175">
    <property type="entry name" value="NAD_binding_1"/>
    <property type="match status" value="1"/>
</dbReference>
<dbReference type="InterPro" id="IPR036010">
    <property type="entry name" value="2Fe-2S_ferredoxin-like_sf"/>
</dbReference>
<proteinExistence type="predicted"/>
<dbReference type="CDD" id="cd00207">
    <property type="entry name" value="fer2"/>
    <property type="match status" value="1"/>
</dbReference>
<dbReference type="STRING" id="1777141.AWB80_00678"/>
<feature type="domain" description="FAD-binding FR-type" evidence="8">
    <location>
        <begin position="9"/>
        <end position="111"/>
    </location>
</feature>
<name>A0A157ZG46_9BURK</name>
<dbReference type="Gene3D" id="2.40.30.10">
    <property type="entry name" value="Translation factors"/>
    <property type="match status" value="1"/>
</dbReference>
<dbReference type="PROSITE" id="PS51085">
    <property type="entry name" value="2FE2S_FER_2"/>
    <property type="match status" value="1"/>
</dbReference>
<dbReference type="AlphaFoldDB" id="A0A157ZG46"/>
<evidence type="ECO:0000259" key="8">
    <source>
        <dbReference type="PROSITE" id="PS51384"/>
    </source>
</evidence>
<dbReference type="OrthoDB" id="544091at2"/>
<evidence type="ECO:0000259" key="7">
    <source>
        <dbReference type="PROSITE" id="PS51085"/>
    </source>
</evidence>
<reference evidence="9" key="1">
    <citation type="submission" date="2016-01" db="EMBL/GenBank/DDBJ databases">
        <authorList>
            <person name="Peeters C."/>
        </authorList>
    </citation>
    <scope>NUCLEOTIDE SEQUENCE [LARGE SCALE GENOMIC DNA]</scope>
    <source>
        <strain evidence="9">LMG 29323</strain>
    </source>
</reference>
<dbReference type="Gene3D" id="3.10.20.30">
    <property type="match status" value="1"/>
</dbReference>
<dbReference type="SUPFAM" id="SSF52343">
    <property type="entry name" value="Ferredoxin reductase-like, C-terminal NADP-linked domain"/>
    <property type="match status" value="1"/>
</dbReference>
<dbReference type="Pfam" id="PF00111">
    <property type="entry name" value="Fer2"/>
    <property type="match status" value="1"/>
</dbReference>
<evidence type="ECO:0000256" key="5">
    <source>
        <dbReference type="ARBA" id="ARBA00023004"/>
    </source>
</evidence>
<dbReference type="Gene3D" id="3.40.50.80">
    <property type="entry name" value="Nucleotide-binding domain of ferredoxin-NADP reductase (FNR) module"/>
    <property type="match status" value="1"/>
</dbReference>
<dbReference type="SUPFAM" id="SSF54292">
    <property type="entry name" value="2Fe-2S ferredoxin-like"/>
    <property type="match status" value="1"/>
</dbReference>
<dbReference type="InterPro" id="IPR001041">
    <property type="entry name" value="2Fe-2S_ferredoxin-type"/>
</dbReference>
<keyword evidence="6" id="KW-0411">Iron-sulfur</keyword>